<keyword evidence="3" id="KW-1185">Reference proteome</keyword>
<organism evidence="2 3">
    <name type="scientific">Amphibalanus amphitrite</name>
    <name type="common">Striped barnacle</name>
    <name type="synonym">Balanus amphitrite</name>
    <dbReference type="NCBI Taxonomy" id="1232801"/>
    <lineage>
        <taxon>Eukaryota</taxon>
        <taxon>Metazoa</taxon>
        <taxon>Ecdysozoa</taxon>
        <taxon>Arthropoda</taxon>
        <taxon>Crustacea</taxon>
        <taxon>Multicrustacea</taxon>
        <taxon>Cirripedia</taxon>
        <taxon>Thoracica</taxon>
        <taxon>Thoracicalcarea</taxon>
        <taxon>Balanomorpha</taxon>
        <taxon>Balanoidea</taxon>
        <taxon>Balanidae</taxon>
        <taxon>Amphibalaninae</taxon>
        <taxon>Amphibalanus</taxon>
    </lineage>
</organism>
<dbReference type="AlphaFoldDB" id="A0A6A4WW99"/>
<gene>
    <name evidence="2" type="ORF">FJT64_002396</name>
</gene>
<reference evidence="2 3" key="1">
    <citation type="submission" date="2019-07" db="EMBL/GenBank/DDBJ databases">
        <title>Draft genome assembly of a fouling barnacle, Amphibalanus amphitrite (Darwin, 1854): The first reference genome for Thecostraca.</title>
        <authorList>
            <person name="Kim W."/>
        </authorList>
    </citation>
    <scope>NUCLEOTIDE SEQUENCE [LARGE SCALE GENOMIC DNA]</scope>
    <source>
        <strain evidence="2">SNU_AA5</strain>
        <tissue evidence="2">Soma without cirri and trophi</tissue>
    </source>
</reference>
<evidence type="ECO:0000256" key="1">
    <source>
        <dbReference type="SAM" id="SignalP"/>
    </source>
</evidence>
<evidence type="ECO:0000313" key="2">
    <source>
        <dbReference type="EMBL" id="KAF0306648.1"/>
    </source>
</evidence>
<sequence>MRPRAAPSELPHAPLLLLLLLLQSGRISAREDVNLDELDPDMDRDIFRFCVACPLPPKTSAEYCRRVCARKNVPPPENFGSYVDWAEMCAHLCKYKLGGPNCTCELHRVFSFSVHDLFNN</sequence>
<dbReference type="EMBL" id="VIIS01000647">
    <property type="protein sequence ID" value="KAF0306648.1"/>
    <property type="molecule type" value="Genomic_DNA"/>
</dbReference>
<accession>A0A6A4WW99</accession>
<evidence type="ECO:0000313" key="3">
    <source>
        <dbReference type="Proteomes" id="UP000440578"/>
    </source>
</evidence>
<feature type="signal peptide" evidence="1">
    <location>
        <begin position="1"/>
        <end position="29"/>
    </location>
</feature>
<proteinExistence type="predicted"/>
<name>A0A6A4WW99_AMPAM</name>
<comment type="caution">
    <text evidence="2">The sequence shown here is derived from an EMBL/GenBank/DDBJ whole genome shotgun (WGS) entry which is preliminary data.</text>
</comment>
<dbReference type="Proteomes" id="UP000440578">
    <property type="component" value="Unassembled WGS sequence"/>
</dbReference>
<feature type="chain" id="PRO_5025670117" evidence="1">
    <location>
        <begin position="30"/>
        <end position="120"/>
    </location>
</feature>
<keyword evidence="1" id="KW-0732">Signal</keyword>
<protein>
    <submittedName>
        <fullName evidence="2">Uncharacterized protein</fullName>
    </submittedName>
</protein>